<evidence type="ECO:0000256" key="2">
    <source>
        <dbReference type="SAM" id="SignalP"/>
    </source>
</evidence>
<sequence>MKKIIIMFVMVLSGFVFAQESSDNPFIYDNGTDTTELQEEDILPANPGDPGLAPIDDYIPVLLIIAVGLAIACANKKKTA</sequence>
<dbReference type="OrthoDB" id="1274851at2"/>
<evidence type="ECO:0000256" key="1">
    <source>
        <dbReference type="SAM" id="Phobius"/>
    </source>
</evidence>
<dbReference type="GeneID" id="303675278"/>
<dbReference type="RefSeq" id="WP_123890140.1">
    <property type="nucleotide sequence ID" value="NZ_CP033929.1"/>
</dbReference>
<reference evidence="4 6" key="2">
    <citation type="submission" date="2018-06" db="EMBL/GenBank/DDBJ databases">
        <authorList>
            <consortium name="Pathogen Informatics"/>
            <person name="Doyle S."/>
        </authorList>
    </citation>
    <scope>NUCLEOTIDE SEQUENCE [LARGE SCALE GENOMIC DNA]</scope>
    <source>
        <strain evidence="4 6">NCTC13560</strain>
    </source>
</reference>
<dbReference type="AlphaFoldDB" id="A0A381F5H9"/>
<evidence type="ECO:0000313" key="3">
    <source>
        <dbReference type="EMBL" id="SIR15466.1"/>
    </source>
</evidence>
<keyword evidence="1" id="KW-1133">Transmembrane helix</keyword>
<feature type="signal peptide" evidence="2">
    <location>
        <begin position="1"/>
        <end position="18"/>
    </location>
</feature>
<name>A0A381F5H9_9FLAO</name>
<evidence type="ECO:0000313" key="6">
    <source>
        <dbReference type="Proteomes" id="UP000255231"/>
    </source>
</evidence>
<dbReference type="EMBL" id="UFVS01000001">
    <property type="protein sequence ID" value="SUX41733.1"/>
    <property type="molecule type" value="Genomic_DNA"/>
</dbReference>
<gene>
    <name evidence="4" type="ORF">NCTC13560_00533</name>
    <name evidence="3" type="ORF">SAMN05421682_11392</name>
</gene>
<organism evidence="4 6">
    <name type="scientific">Chryseobacterium indoltheticum</name>
    <dbReference type="NCBI Taxonomy" id="254"/>
    <lineage>
        <taxon>Bacteria</taxon>
        <taxon>Pseudomonadati</taxon>
        <taxon>Bacteroidota</taxon>
        <taxon>Flavobacteriia</taxon>
        <taxon>Flavobacteriales</taxon>
        <taxon>Weeksellaceae</taxon>
        <taxon>Chryseobacterium group</taxon>
        <taxon>Chryseobacterium</taxon>
    </lineage>
</organism>
<keyword evidence="2" id="KW-0732">Signal</keyword>
<keyword evidence="1" id="KW-0472">Membrane</keyword>
<evidence type="ECO:0008006" key="7">
    <source>
        <dbReference type="Google" id="ProtNLM"/>
    </source>
</evidence>
<feature type="transmembrane region" description="Helical" evidence="1">
    <location>
        <begin position="58"/>
        <end position="75"/>
    </location>
</feature>
<evidence type="ECO:0000313" key="5">
    <source>
        <dbReference type="Proteomes" id="UP000185725"/>
    </source>
</evidence>
<accession>A0A381F5H9</accession>
<dbReference type="Proteomes" id="UP000255231">
    <property type="component" value="Unassembled WGS sequence"/>
</dbReference>
<feature type="chain" id="PRO_5016921046" description="Signal peptidase" evidence="2">
    <location>
        <begin position="19"/>
        <end position="80"/>
    </location>
</feature>
<proteinExistence type="predicted"/>
<dbReference type="Proteomes" id="UP000185725">
    <property type="component" value="Unassembled WGS sequence"/>
</dbReference>
<dbReference type="EMBL" id="FTMF01000013">
    <property type="protein sequence ID" value="SIR15466.1"/>
    <property type="molecule type" value="Genomic_DNA"/>
</dbReference>
<evidence type="ECO:0000313" key="4">
    <source>
        <dbReference type="EMBL" id="SUX41733.1"/>
    </source>
</evidence>
<reference evidence="3 5" key="1">
    <citation type="submission" date="2017-01" db="EMBL/GenBank/DDBJ databases">
        <authorList>
            <person name="Varghese N."/>
            <person name="Submissions S."/>
        </authorList>
    </citation>
    <scope>NUCLEOTIDE SEQUENCE [LARGE SCALE GENOMIC DNA]</scope>
    <source>
        <strain evidence="3 5">ATCC 27950</strain>
    </source>
</reference>
<keyword evidence="5" id="KW-1185">Reference proteome</keyword>
<protein>
    <recommendedName>
        <fullName evidence="7">Signal peptidase</fullName>
    </recommendedName>
</protein>
<keyword evidence="1" id="KW-0812">Transmembrane</keyword>